<keyword evidence="2" id="KW-1185">Reference proteome</keyword>
<evidence type="ECO:0000313" key="1">
    <source>
        <dbReference type="EMBL" id="WMV75436.1"/>
    </source>
</evidence>
<gene>
    <name evidence="1" type="ORF">HSX42_14370</name>
</gene>
<reference evidence="1 2" key="1">
    <citation type="submission" date="2023-08" db="EMBL/GenBank/DDBJ databases">
        <title>Complete genome sequence of Geobacillus thermodenitrificans K1041, a genetically tractable strain representative of the genus Geobacillus.</title>
        <authorList>
            <person name="Kani S."/>
            <person name="Suzuki H."/>
        </authorList>
    </citation>
    <scope>NUCLEOTIDE SEQUENCE [LARGE SCALE GENOMIC DNA]</scope>
    <source>
        <strain evidence="1 2">K1041</strain>
    </source>
</reference>
<sequence>MSMNKNATRSVGFPSITDEAHSHYTSASTLTSAATTNAMDAVMTSDMMMANIPVPSLASYFIFILPKKTRNASATF</sequence>
<dbReference type="EMBL" id="CP133461">
    <property type="protein sequence ID" value="WMV75436.1"/>
    <property type="molecule type" value="Genomic_DNA"/>
</dbReference>
<name>A0ABY9QA63_GEOTD</name>
<dbReference type="Proteomes" id="UP001297580">
    <property type="component" value="Chromosome"/>
</dbReference>
<protein>
    <submittedName>
        <fullName evidence="1">Uncharacterized protein</fullName>
    </submittedName>
</protein>
<proteinExistence type="predicted"/>
<dbReference type="RefSeq" id="WP_311088155.1">
    <property type="nucleotide sequence ID" value="NZ_CP133461.1"/>
</dbReference>
<evidence type="ECO:0000313" key="2">
    <source>
        <dbReference type="Proteomes" id="UP001297580"/>
    </source>
</evidence>
<organism evidence="1 2">
    <name type="scientific">Geobacillus thermodenitrificans</name>
    <dbReference type="NCBI Taxonomy" id="33940"/>
    <lineage>
        <taxon>Bacteria</taxon>
        <taxon>Bacillati</taxon>
        <taxon>Bacillota</taxon>
        <taxon>Bacilli</taxon>
        <taxon>Bacillales</taxon>
        <taxon>Anoxybacillaceae</taxon>
        <taxon>Geobacillus</taxon>
    </lineage>
</organism>
<accession>A0ABY9QA63</accession>